<name>A0A0X3PBX4_SCHSO</name>
<accession>A0A0X3PBX4</accession>
<proteinExistence type="predicted"/>
<reference evidence="2" key="1">
    <citation type="submission" date="2016-01" db="EMBL/GenBank/DDBJ databases">
        <title>Reference transcriptome for the parasite Schistocephalus solidus: insights into the molecular evolution of parasitism.</title>
        <authorList>
            <person name="Hebert F.O."/>
            <person name="Grambauer S."/>
            <person name="Barber I."/>
            <person name="Landry C.R."/>
            <person name="Aubin-Horth N."/>
        </authorList>
    </citation>
    <scope>NUCLEOTIDE SEQUENCE</scope>
</reference>
<feature type="compositionally biased region" description="Polar residues" evidence="1">
    <location>
        <begin position="49"/>
        <end position="71"/>
    </location>
</feature>
<evidence type="ECO:0000256" key="1">
    <source>
        <dbReference type="SAM" id="MobiDB-lite"/>
    </source>
</evidence>
<dbReference type="AlphaFoldDB" id="A0A0X3PBX4"/>
<protein>
    <submittedName>
        <fullName evidence="2">Uncharacterized protein</fullName>
    </submittedName>
</protein>
<feature type="compositionally biased region" description="Basic and acidic residues" evidence="1">
    <location>
        <begin position="79"/>
        <end position="93"/>
    </location>
</feature>
<evidence type="ECO:0000313" key="2">
    <source>
        <dbReference type="EMBL" id="JAP49329.1"/>
    </source>
</evidence>
<organism evidence="2">
    <name type="scientific">Schistocephalus solidus</name>
    <name type="common">Tapeworm</name>
    <dbReference type="NCBI Taxonomy" id="70667"/>
    <lineage>
        <taxon>Eukaryota</taxon>
        <taxon>Metazoa</taxon>
        <taxon>Spiralia</taxon>
        <taxon>Lophotrochozoa</taxon>
        <taxon>Platyhelminthes</taxon>
        <taxon>Cestoda</taxon>
        <taxon>Eucestoda</taxon>
        <taxon>Diphyllobothriidea</taxon>
        <taxon>Diphyllobothriidae</taxon>
        <taxon>Schistocephalus</taxon>
    </lineage>
</organism>
<sequence length="206" mass="22838">MSAQGRQRLTPQEEAVLQAFNNLNARLQNHLVERKDVGTGMSPRISQYCPASSSNSNHPGKSASCVLSKTRSLPLADARQSKTSDRGKHVPRELHRHRSKEARPQPPPLGVNDLANVYAKTTPTLRKKSVVHCADPAPSAVSHHPVLRNRLLPSRPRHFDRGPLVVTRRKIFEVPVAAVDNEPAHIFKISSIMQLLPAWEPCSNSE</sequence>
<gene>
    <name evidence="2" type="ORF">TR133619</name>
</gene>
<feature type="region of interest" description="Disordered" evidence="1">
    <location>
        <begin position="38"/>
        <end position="111"/>
    </location>
</feature>
<dbReference type="EMBL" id="GEEE01013896">
    <property type="protein sequence ID" value="JAP49329.1"/>
    <property type="molecule type" value="Transcribed_RNA"/>
</dbReference>